<keyword evidence="3" id="KW-1185">Reference proteome</keyword>
<proteinExistence type="predicted"/>
<feature type="compositionally biased region" description="Basic and acidic residues" evidence="1">
    <location>
        <begin position="312"/>
        <end position="322"/>
    </location>
</feature>
<protein>
    <submittedName>
        <fullName evidence="2">(diamondback moth) hypothetical protein</fullName>
    </submittedName>
</protein>
<organism evidence="2 3">
    <name type="scientific">Plutella xylostella</name>
    <name type="common">Diamondback moth</name>
    <name type="synonym">Plutella maculipennis</name>
    <dbReference type="NCBI Taxonomy" id="51655"/>
    <lineage>
        <taxon>Eukaryota</taxon>
        <taxon>Metazoa</taxon>
        <taxon>Ecdysozoa</taxon>
        <taxon>Arthropoda</taxon>
        <taxon>Hexapoda</taxon>
        <taxon>Insecta</taxon>
        <taxon>Pterygota</taxon>
        <taxon>Neoptera</taxon>
        <taxon>Endopterygota</taxon>
        <taxon>Lepidoptera</taxon>
        <taxon>Glossata</taxon>
        <taxon>Ditrysia</taxon>
        <taxon>Yponomeutoidea</taxon>
        <taxon>Plutellidae</taxon>
        <taxon>Plutella</taxon>
    </lineage>
</organism>
<dbReference type="PANTHER" id="PTHR12984:SF16">
    <property type="entry name" value="BLACK MATCH, ISOFORM H"/>
    <property type="match status" value="1"/>
</dbReference>
<reference evidence="2" key="1">
    <citation type="submission" date="2020-11" db="EMBL/GenBank/DDBJ databases">
        <authorList>
            <person name="Whiteford S."/>
        </authorList>
    </citation>
    <scope>NUCLEOTIDE SEQUENCE</scope>
</reference>
<dbReference type="InterPro" id="IPR011989">
    <property type="entry name" value="ARM-like"/>
</dbReference>
<feature type="region of interest" description="Disordered" evidence="1">
    <location>
        <begin position="391"/>
        <end position="464"/>
    </location>
</feature>
<dbReference type="AlphaFoldDB" id="A0A8S4GF61"/>
<evidence type="ECO:0000313" key="3">
    <source>
        <dbReference type="Proteomes" id="UP000653454"/>
    </source>
</evidence>
<dbReference type="PANTHER" id="PTHR12984">
    <property type="entry name" value="SCY1-RELATED S/T PROTEIN KINASE-LIKE"/>
    <property type="match status" value="1"/>
</dbReference>
<dbReference type="Gene3D" id="1.25.10.10">
    <property type="entry name" value="Leucine-rich Repeat Variant"/>
    <property type="match status" value="1"/>
</dbReference>
<feature type="compositionally biased region" description="Polar residues" evidence="1">
    <location>
        <begin position="324"/>
        <end position="339"/>
    </location>
</feature>
<dbReference type="SUPFAM" id="SSF48371">
    <property type="entry name" value="ARM repeat"/>
    <property type="match status" value="1"/>
</dbReference>
<sequence>MQFLDVIDTKDPQLKINFYRVTLIEALPYIPKKLRWQHVWPLLQQELRSTEVLASVLQPVLWLANDCSHDEFSGYVLPTVKSLLESPKTIRATVTIFESLHIILRKCQRKEVNGDILPVLFRSIEHDNSQIQVAALLAMQNSSDFIDDKSLHTIVLPKIRGVLEKSQCDVKIVNLVLAFYEKILMRLERGHIVDNLLPSLLSLRLSDPEIINKVVKLYRTMLVEPKFGLTTNLMATKMIPCLAPQAVNPRSLRPILYDMLDNIDKGQRYKMKLEAAAHMSSPERYRNLRHQMSTDNMVAPPFNIPNLRVDTRKTSSAEDMARKNSMTAPPSGPASATGSVTGVFKNKLGLGGWLFGSNNSNNDSNFLRVSNVFPNRRLSDNTLMTPKIRIAPSCASSPGGTPRRLGAAHAPPLQHRAPGAPRLRRQPFPPTGYQYRAGRGGSGSSLSVPASSHCAVSPSAHAPD</sequence>
<evidence type="ECO:0000313" key="2">
    <source>
        <dbReference type="EMBL" id="CAG9137478.1"/>
    </source>
</evidence>
<dbReference type="EMBL" id="CAJHNJ030000251">
    <property type="protein sequence ID" value="CAG9137478.1"/>
    <property type="molecule type" value="Genomic_DNA"/>
</dbReference>
<accession>A0A8S4GF61</accession>
<feature type="region of interest" description="Disordered" evidence="1">
    <location>
        <begin position="312"/>
        <end position="339"/>
    </location>
</feature>
<gene>
    <name evidence="2" type="ORF">PLXY2_LOCUS15730</name>
</gene>
<dbReference type="InterPro" id="IPR016024">
    <property type="entry name" value="ARM-type_fold"/>
</dbReference>
<dbReference type="InterPro" id="IPR051177">
    <property type="entry name" value="CIK-Related_Protein"/>
</dbReference>
<name>A0A8S4GF61_PLUXY</name>
<evidence type="ECO:0000256" key="1">
    <source>
        <dbReference type="SAM" id="MobiDB-lite"/>
    </source>
</evidence>
<comment type="caution">
    <text evidence="2">The sequence shown here is derived from an EMBL/GenBank/DDBJ whole genome shotgun (WGS) entry which is preliminary data.</text>
</comment>
<dbReference type="Proteomes" id="UP000653454">
    <property type="component" value="Unassembled WGS sequence"/>
</dbReference>